<organism evidence="2 3">
    <name type="scientific">Enterococcus sulfureus ATCC 49903</name>
    <dbReference type="NCBI Taxonomy" id="1140003"/>
    <lineage>
        <taxon>Bacteria</taxon>
        <taxon>Bacillati</taxon>
        <taxon>Bacillota</taxon>
        <taxon>Bacilli</taxon>
        <taxon>Lactobacillales</taxon>
        <taxon>Enterococcaceae</taxon>
        <taxon>Enterococcus</taxon>
    </lineage>
</organism>
<keyword evidence="1" id="KW-0472">Membrane</keyword>
<feature type="transmembrane region" description="Helical" evidence="1">
    <location>
        <begin position="7"/>
        <end position="30"/>
    </location>
</feature>
<reference evidence="2 3" key="1">
    <citation type="submission" date="2013-03" db="EMBL/GenBank/DDBJ databases">
        <title>The Genome Sequence of Enterococcus sulfureus ATCC_49903 (PacBio/Illumina hybrid assembly).</title>
        <authorList>
            <consortium name="The Broad Institute Genomics Platform"/>
            <consortium name="The Broad Institute Genome Sequencing Center for Infectious Disease"/>
            <person name="Earl A."/>
            <person name="Russ C."/>
            <person name="Gilmore M."/>
            <person name="Surin D."/>
            <person name="Walker B."/>
            <person name="Young S."/>
            <person name="Zeng Q."/>
            <person name="Gargeya S."/>
            <person name="Fitzgerald M."/>
            <person name="Haas B."/>
            <person name="Abouelleil A."/>
            <person name="Allen A.W."/>
            <person name="Alvarado L."/>
            <person name="Arachchi H.M."/>
            <person name="Berlin A.M."/>
            <person name="Chapman S.B."/>
            <person name="Gainer-Dewar J."/>
            <person name="Goldberg J."/>
            <person name="Griggs A."/>
            <person name="Gujja S."/>
            <person name="Hansen M."/>
            <person name="Howarth C."/>
            <person name="Imamovic A."/>
            <person name="Ireland A."/>
            <person name="Larimer J."/>
            <person name="McCowan C."/>
            <person name="Murphy C."/>
            <person name="Pearson M."/>
            <person name="Poon T.W."/>
            <person name="Priest M."/>
            <person name="Roberts A."/>
            <person name="Saif S."/>
            <person name="Shea T."/>
            <person name="Sisk P."/>
            <person name="Sykes S."/>
            <person name="Wortman J."/>
            <person name="Nusbaum C."/>
            <person name="Birren B."/>
        </authorList>
    </citation>
    <scope>NUCLEOTIDE SEQUENCE [LARGE SCALE GENOMIC DNA]</scope>
    <source>
        <strain evidence="2 3">ATCC 49903</strain>
    </source>
</reference>
<keyword evidence="1" id="KW-0812">Transmembrane</keyword>
<name>S0KZL2_9ENTE</name>
<dbReference type="STRING" id="1140003.OMY_01639"/>
<evidence type="ECO:0000313" key="2">
    <source>
        <dbReference type="EMBL" id="EOT86197.1"/>
    </source>
</evidence>
<dbReference type="EMBL" id="ASWO01000003">
    <property type="protein sequence ID" value="EOT86197.1"/>
    <property type="molecule type" value="Genomic_DNA"/>
</dbReference>
<dbReference type="OrthoDB" id="2197126at2"/>
<comment type="caution">
    <text evidence="2">The sequence shown here is derived from an EMBL/GenBank/DDBJ whole genome shotgun (WGS) entry which is preliminary data.</text>
</comment>
<keyword evidence="3" id="KW-1185">Reference proteome</keyword>
<dbReference type="Proteomes" id="UP000015961">
    <property type="component" value="Unassembled WGS sequence"/>
</dbReference>
<accession>S0KZL2</accession>
<feature type="transmembrane region" description="Helical" evidence="1">
    <location>
        <begin position="36"/>
        <end position="52"/>
    </location>
</feature>
<sequence length="65" mass="7758">MIYLLPVAFYVFVKIVILKIDNQLLISYFLNYELQSVLGFPIGYTLFYYFVIKNRPLYILILRSA</sequence>
<evidence type="ECO:0000313" key="3">
    <source>
        <dbReference type="Proteomes" id="UP000015961"/>
    </source>
</evidence>
<protein>
    <submittedName>
        <fullName evidence="2">Uncharacterized protein</fullName>
    </submittedName>
</protein>
<gene>
    <name evidence="2" type="ORF">I573_00950</name>
</gene>
<evidence type="ECO:0000256" key="1">
    <source>
        <dbReference type="SAM" id="Phobius"/>
    </source>
</evidence>
<keyword evidence="1" id="KW-1133">Transmembrane helix</keyword>
<dbReference type="AlphaFoldDB" id="S0KZL2"/>
<proteinExistence type="predicted"/>